<comment type="caution">
    <text evidence="2">The sequence shown here is derived from an EMBL/GenBank/DDBJ whole genome shotgun (WGS) entry which is preliminary data.</text>
</comment>
<dbReference type="EMBL" id="BARS01005284">
    <property type="protein sequence ID" value="GAF70987.1"/>
    <property type="molecule type" value="Genomic_DNA"/>
</dbReference>
<gene>
    <name evidence="2" type="ORF">S01H1_10347</name>
</gene>
<reference evidence="2" key="1">
    <citation type="journal article" date="2014" name="Front. Microbiol.">
        <title>High frequency of phylogenetically diverse reductive dehalogenase-homologous genes in deep subseafloor sedimentary metagenomes.</title>
        <authorList>
            <person name="Kawai M."/>
            <person name="Futagami T."/>
            <person name="Toyoda A."/>
            <person name="Takaki Y."/>
            <person name="Nishi S."/>
            <person name="Hori S."/>
            <person name="Arai W."/>
            <person name="Tsubouchi T."/>
            <person name="Morono Y."/>
            <person name="Uchiyama I."/>
            <person name="Ito T."/>
            <person name="Fujiyama A."/>
            <person name="Inagaki F."/>
            <person name="Takami H."/>
        </authorList>
    </citation>
    <scope>NUCLEOTIDE SEQUENCE</scope>
    <source>
        <strain evidence="2">Expedition CK06-06</strain>
    </source>
</reference>
<dbReference type="InterPro" id="IPR007159">
    <property type="entry name" value="SpoVT-AbrB_dom"/>
</dbReference>
<proteinExistence type="predicted"/>
<dbReference type="SUPFAM" id="SSF89447">
    <property type="entry name" value="AbrB/MazE/MraZ-like"/>
    <property type="match status" value="1"/>
</dbReference>
<protein>
    <recommendedName>
        <fullName evidence="1">SpoVT-AbrB domain-containing protein</fullName>
    </recommendedName>
</protein>
<evidence type="ECO:0000313" key="2">
    <source>
        <dbReference type="EMBL" id="GAF70987.1"/>
    </source>
</evidence>
<dbReference type="Gene3D" id="2.10.260.10">
    <property type="match status" value="1"/>
</dbReference>
<dbReference type="AlphaFoldDB" id="X0S506"/>
<dbReference type="Pfam" id="PF04014">
    <property type="entry name" value="MazE_antitoxin"/>
    <property type="match status" value="1"/>
</dbReference>
<evidence type="ECO:0000259" key="1">
    <source>
        <dbReference type="PROSITE" id="PS51740"/>
    </source>
</evidence>
<dbReference type="GO" id="GO:0003677">
    <property type="term" value="F:DNA binding"/>
    <property type="evidence" value="ECO:0007669"/>
    <property type="project" value="InterPro"/>
</dbReference>
<organism evidence="2">
    <name type="scientific">marine sediment metagenome</name>
    <dbReference type="NCBI Taxonomy" id="412755"/>
    <lineage>
        <taxon>unclassified sequences</taxon>
        <taxon>metagenomes</taxon>
        <taxon>ecological metagenomes</taxon>
    </lineage>
</organism>
<dbReference type="PROSITE" id="PS51740">
    <property type="entry name" value="SPOVT_ABRB"/>
    <property type="match status" value="1"/>
</dbReference>
<name>X0S506_9ZZZZ</name>
<dbReference type="InterPro" id="IPR037914">
    <property type="entry name" value="SpoVT-AbrB_sf"/>
</dbReference>
<accession>X0S506</accession>
<feature type="non-terminal residue" evidence="2">
    <location>
        <position position="1"/>
    </location>
</feature>
<feature type="domain" description="SpoVT-AbrB" evidence="1">
    <location>
        <begin position="1"/>
        <end position="35"/>
    </location>
</feature>
<sequence length="45" mass="5223">ITLPMPIVKTLGIEEKDELEIWLDDSHIIMQKPEKTRAVETMDSK</sequence>